<protein>
    <recommendedName>
        <fullName evidence="5">LEA14-like dessication related protein</fullName>
    </recommendedName>
</protein>
<feature type="region of interest" description="Disordered" evidence="1">
    <location>
        <begin position="154"/>
        <end position="185"/>
    </location>
</feature>
<keyword evidence="4" id="KW-1185">Reference proteome</keyword>
<name>A0A919S7R0_9ACTN</name>
<organism evidence="3 4">
    <name type="scientific">Actinoplanes auranticolor</name>
    <dbReference type="NCBI Taxonomy" id="47988"/>
    <lineage>
        <taxon>Bacteria</taxon>
        <taxon>Bacillati</taxon>
        <taxon>Actinomycetota</taxon>
        <taxon>Actinomycetes</taxon>
        <taxon>Micromonosporales</taxon>
        <taxon>Micromonosporaceae</taxon>
        <taxon>Actinoplanes</taxon>
    </lineage>
</organism>
<keyword evidence="2" id="KW-1133">Transmembrane helix</keyword>
<evidence type="ECO:0000256" key="2">
    <source>
        <dbReference type="SAM" id="Phobius"/>
    </source>
</evidence>
<keyword evidence="2" id="KW-0472">Membrane</keyword>
<dbReference type="Proteomes" id="UP000681340">
    <property type="component" value="Unassembled WGS sequence"/>
</dbReference>
<evidence type="ECO:0000313" key="3">
    <source>
        <dbReference type="EMBL" id="GIM64930.1"/>
    </source>
</evidence>
<reference evidence="3" key="1">
    <citation type="submission" date="2021-03" db="EMBL/GenBank/DDBJ databases">
        <title>Whole genome shotgun sequence of Actinoplanes auranticolor NBRC 12245.</title>
        <authorList>
            <person name="Komaki H."/>
            <person name="Tamura T."/>
        </authorList>
    </citation>
    <scope>NUCLEOTIDE SEQUENCE</scope>
    <source>
        <strain evidence="3">NBRC 12245</strain>
    </source>
</reference>
<evidence type="ECO:0008006" key="5">
    <source>
        <dbReference type="Google" id="ProtNLM"/>
    </source>
</evidence>
<dbReference type="RefSeq" id="WP_212987436.1">
    <property type="nucleotide sequence ID" value="NZ_BAABEA010000003.1"/>
</dbReference>
<accession>A0A919S7R0</accession>
<evidence type="ECO:0000256" key="1">
    <source>
        <dbReference type="SAM" id="MobiDB-lite"/>
    </source>
</evidence>
<gene>
    <name evidence="3" type="ORF">Aau02nite_13630</name>
</gene>
<sequence>MNVIDLDRPAVVPPARQRKSHRLAASALVIGAVLGACATYGWSVQRQAAARERQVAVFVFAEASPFVDGAPADSVVSGGRVATVTLTRRVTLVNAGPLPINIRDLSASRPGVSVRGVDKQRWVAPGATVQADADVQVDCVHGLPLGRLPVTLSVQTSDEEDREAHPREGFDGTPWSEQAEVACAG</sequence>
<feature type="transmembrane region" description="Helical" evidence="2">
    <location>
        <begin position="23"/>
        <end position="42"/>
    </location>
</feature>
<comment type="caution">
    <text evidence="3">The sequence shown here is derived from an EMBL/GenBank/DDBJ whole genome shotgun (WGS) entry which is preliminary data.</text>
</comment>
<dbReference type="EMBL" id="BOQL01000014">
    <property type="protein sequence ID" value="GIM64930.1"/>
    <property type="molecule type" value="Genomic_DNA"/>
</dbReference>
<proteinExistence type="predicted"/>
<evidence type="ECO:0000313" key="4">
    <source>
        <dbReference type="Proteomes" id="UP000681340"/>
    </source>
</evidence>
<dbReference type="AlphaFoldDB" id="A0A919S7R0"/>
<keyword evidence="2" id="KW-0812">Transmembrane</keyword>